<evidence type="ECO:0000259" key="3">
    <source>
        <dbReference type="Pfam" id="PF03061"/>
    </source>
</evidence>
<dbReference type="Proteomes" id="UP000186141">
    <property type="component" value="Unassembled WGS sequence"/>
</dbReference>
<keyword evidence="2" id="KW-0378">Hydrolase</keyword>
<dbReference type="Pfam" id="PF03061">
    <property type="entry name" value="4HBT"/>
    <property type="match status" value="1"/>
</dbReference>
<dbReference type="PANTHER" id="PTHR21660">
    <property type="entry name" value="THIOESTERASE SUPERFAMILY MEMBER-RELATED"/>
    <property type="match status" value="1"/>
</dbReference>
<proteinExistence type="inferred from homology"/>
<feature type="domain" description="Thioesterase" evidence="3">
    <location>
        <begin position="48"/>
        <end position="117"/>
    </location>
</feature>
<dbReference type="EMBL" id="FTOT01000005">
    <property type="protein sequence ID" value="SIT06523.1"/>
    <property type="molecule type" value="Genomic_DNA"/>
</dbReference>
<dbReference type="PANTHER" id="PTHR21660:SF1">
    <property type="entry name" value="ACYL-COENZYME A THIOESTERASE 13"/>
    <property type="match status" value="1"/>
</dbReference>
<evidence type="ECO:0000256" key="1">
    <source>
        <dbReference type="ARBA" id="ARBA00008324"/>
    </source>
</evidence>
<dbReference type="SUPFAM" id="SSF54637">
    <property type="entry name" value="Thioesterase/thiol ester dehydrase-isomerase"/>
    <property type="match status" value="1"/>
</dbReference>
<evidence type="ECO:0000313" key="4">
    <source>
        <dbReference type="EMBL" id="SIT06523.1"/>
    </source>
</evidence>
<accession>A0A1N7P7G3</accession>
<dbReference type="OrthoDB" id="9806185at2"/>
<protein>
    <submittedName>
        <fullName evidence="4">Uncharacterized domain 1-containing protein</fullName>
    </submittedName>
</protein>
<organism evidence="4 5">
    <name type="scientific">Gemmobacter megaterium</name>
    <dbReference type="NCBI Taxonomy" id="1086013"/>
    <lineage>
        <taxon>Bacteria</taxon>
        <taxon>Pseudomonadati</taxon>
        <taxon>Pseudomonadota</taxon>
        <taxon>Alphaproteobacteria</taxon>
        <taxon>Rhodobacterales</taxon>
        <taxon>Paracoccaceae</taxon>
        <taxon>Gemmobacter</taxon>
    </lineage>
</organism>
<dbReference type="InterPro" id="IPR003736">
    <property type="entry name" value="PAAI_dom"/>
</dbReference>
<reference evidence="4 5" key="1">
    <citation type="submission" date="2017-01" db="EMBL/GenBank/DDBJ databases">
        <authorList>
            <person name="Mah S.A."/>
            <person name="Swanson W.J."/>
            <person name="Moy G.W."/>
            <person name="Vacquier V.D."/>
        </authorList>
    </citation>
    <scope>NUCLEOTIDE SEQUENCE [LARGE SCALE GENOMIC DNA]</scope>
    <source>
        <strain evidence="4 5">DSM 26375</strain>
    </source>
</reference>
<dbReference type="STRING" id="1086013.SAMN05421774_10524"/>
<comment type="similarity">
    <text evidence="1">Belongs to the thioesterase PaaI family.</text>
</comment>
<dbReference type="NCBIfam" id="TIGR00369">
    <property type="entry name" value="unchar_dom_1"/>
    <property type="match status" value="1"/>
</dbReference>
<keyword evidence="5" id="KW-1185">Reference proteome</keyword>
<dbReference type="InterPro" id="IPR006683">
    <property type="entry name" value="Thioestr_dom"/>
</dbReference>
<dbReference type="RefSeq" id="WP_076531802.1">
    <property type="nucleotide sequence ID" value="NZ_BMEH01000005.1"/>
</dbReference>
<dbReference type="CDD" id="cd03443">
    <property type="entry name" value="PaaI_thioesterase"/>
    <property type="match status" value="1"/>
</dbReference>
<dbReference type="InterPro" id="IPR039298">
    <property type="entry name" value="ACOT13"/>
</dbReference>
<dbReference type="AlphaFoldDB" id="A0A1N7P7G3"/>
<evidence type="ECO:0000256" key="2">
    <source>
        <dbReference type="ARBA" id="ARBA00022801"/>
    </source>
</evidence>
<dbReference type="InterPro" id="IPR029069">
    <property type="entry name" value="HotDog_dom_sf"/>
</dbReference>
<dbReference type="Gene3D" id="3.10.129.10">
    <property type="entry name" value="Hotdog Thioesterase"/>
    <property type="match status" value="1"/>
</dbReference>
<sequence length="138" mass="14821">MTPQFDRIRDSFARQSFMQTLQVRLAHIEHGRCTLVAPVLPHTTQQHGAGHAGVTFTLGDVAAGYAALSVMPEGAEVMTAEIKINLLRPAMGETLEATGEVLKSGRRLIVVRSDVHAIIGAKRTLIATLLGTMVPVDP</sequence>
<gene>
    <name evidence="4" type="ORF">SAMN05421774_10524</name>
</gene>
<dbReference type="GO" id="GO:0047617">
    <property type="term" value="F:fatty acyl-CoA hydrolase activity"/>
    <property type="evidence" value="ECO:0007669"/>
    <property type="project" value="InterPro"/>
</dbReference>
<evidence type="ECO:0000313" key="5">
    <source>
        <dbReference type="Proteomes" id="UP000186141"/>
    </source>
</evidence>
<name>A0A1N7P7G3_9RHOB</name>